<evidence type="ECO:0000313" key="7">
    <source>
        <dbReference type="Proteomes" id="UP000039046"/>
    </source>
</evidence>
<organism evidence="6 7">
    <name type="scientific">[Torrubiella] hemipterigena</name>
    <dbReference type="NCBI Taxonomy" id="1531966"/>
    <lineage>
        <taxon>Eukaryota</taxon>
        <taxon>Fungi</taxon>
        <taxon>Dikarya</taxon>
        <taxon>Ascomycota</taxon>
        <taxon>Pezizomycotina</taxon>
        <taxon>Sordariomycetes</taxon>
        <taxon>Hypocreomycetidae</taxon>
        <taxon>Hypocreales</taxon>
        <taxon>Clavicipitaceae</taxon>
        <taxon>Clavicipitaceae incertae sedis</taxon>
        <taxon>'Torrubiella' clade</taxon>
    </lineage>
</organism>
<keyword evidence="7" id="KW-1185">Reference proteome</keyword>
<dbReference type="HOGENOM" id="CLU_013783_0_0_1"/>
<dbReference type="InterPro" id="IPR036852">
    <property type="entry name" value="Peptidase_S8/S53_dom_sf"/>
</dbReference>
<dbReference type="Gene3D" id="3.40.50.200">
    <property type="entry name" value="Peptidase S8/S53 domain"/>
    <property type="match status" value="1"/>
</dbReference>
<protein>
    <recommendedName>
        <fullName evidence="5">Peptidase S53 domain-containing protein</fullName>
    </recommendedName>
</protein>
<keyword evidence="4" id="KW-0479">Metal-binding</keyword>
<gene>
    <name evidence="6" type="ORF">VHEMI06776</name>
</gene>
<dbReference type="OrthoDB" id="409122at2759"/>
<keyword evidence="4" id="KW-0106">Calcium</keyword>
<keyword evidence="1" id="KW-0645">Protease</keyword>
<dbReference type="GO" id="GO:0008240">
    <property type="term" value="F:tripeptidyl-peptidase activity"/>
    <property type="evidence" value="ECO:0007669"/>
    <property type="project" value="TreeGrafter"/>
</dbReference>
<comment type="cofactor">
    <cofactor evidence="4">
        <name>Ca(2+)</name>
        <dbReference type="ChEBI" id="CHEBI:29108"/>
    </cofactor>
    <text evidence="4">Binds 1 Ca(2+) ion per subunit.</text>
</comment>
<dbReference type="Proteomes" id="UP000039046">
    <property type="component" value="Unassembled WGS sequence"/>
</dbReference>
<feature type="binding site" evidence="4">
    <location>
        <position position="196"/>
    </location>
    <ligand>
        <name>Ca(2+)</name>
        <dbReference type="ChEBI" id="CHEBI:29108"/>
    </ligand>
</feature>
<comment type="caution">
    <text evidence="4">Lacks conserved residue(s) required for the propagation of feature annotation.</text>
</comment>
<dbReference type="EMBL" id="CDHN01000003">
    <property type="protein sequence ID" value="CEJ91035.1"/>
    <property type="molecule type" value="Genomic_DNA"/>
</dbReference>
<dbReference type="GO" id="GO:0004252">
    <property type="term" value="F:serine-type endopeptidase activity"/>
    <property type="evidence" value="ECO:0007669"/>
    <property type="project" value="InterPro"/>
</dbReference>
<evidence type="ECO:0000256" key="3">
    <source>
        <dbReference type="ARBA" id="ARBA00022825"/>
    </source>
</evidence>
<dbReference type="SUPFAM" id="SSF52743">
    <property type="entry name" value="Subtilisin-like"/>
    <property type="match status" value="1"/>
</dbReference>
<accession>A0A0A1TJX9</accession>
<dbReference type="InterPro" id="IPR030400">
    <property type="entry name" value="Sedolisin_dom"/>
</dbReference>
<dbReference type="PROSITE" id="PS51695">
    <property type="entry name" value="SEDOLISIN"/>
    <property type="match status" value="1"/>
</dbReference>
<keyword evidence="2" id="KW-0378">Hydrolase</keyword>
<feature type="binding site" evidence="4">
    <location>
        <position position="176"/>
    </location>
    <ligand>
        <name>Ca(2+)</name>
        <dbReference type="ChEBI" id="CHEBI:29108"/>
    </ligand>
</feature>
<dbReference type="PANTHER" id="PTHR14218">
    <property type="entry name" value="PROTEASE S8 TRIPEPTIDYL PEPTIDASE I CLN2"/>
    <property type="match status" value="1"/>
</dbReference>
<keyword evidence="3" id="KW-0720">Serine protease</keyword>
<dbReference type="AlphaFoldDB" id="A0A0A1TJX9"/>
<evidence type="ECO:0000313" key="6">
    <source>
        <dbReference type="EMBL" id="CEJ91035.1"/>
    </source>
</evidence>
<feature type="binding site" evidence="4">
    <location>
        <position position="194"/>
    </location>
    <ligand>
        <name>Ca(2+)</name>
        <dbReference type="ChEBI" id="CHEBI:29108"/>
    </ligand>
</feature>
<feature type="binding site" evidence="4">
    <location>
        <position position="175"/>
    </location>
    <ligand>
        <name>Ca(2+)</name>
        <dbReference type="ChEBI" id="CHEBI:29108"/>
    </ligand>
</feature>
<proteinExistence type="predicted"/>
<evidence type="ECO:0000256" key="2">
    <source>
        <dbReference type="ARBA" id="ARBA00022801"/>
    </source>
</evidence>
<evidence type="ECO:0000256" key="1">
    <source>
        <dbReference type="ARBA" id="ARBA00022670"/>
    </source>
</evidence>
<dbReference type="CDD" id="cd04056">
    <property type="entry name" value="Peptidases_S53"/>
    <property type="match status" value="1"/>
</dbReference>
<dbReference type="GO" id="GO:0046872">
    <property type="term" value="F:metal ion binding"/>
    <property type="evidence" value="ECO:0007669"/>
    <property type="project" value="UniProtKB-UniRule"/>
</dbReference>
<dbReference type="GO" id="GO:0006508">
    <property type="term" value="P:proteolysis"/>
    <property type="evidence" value="ECO:0007669"/>
    <property type="project" value="UniProtKB-KW"/>
</dbReference>
<evidence type="ECO:0000259" key="5">
    <source>
        <dbReference type="PROSITE" id="PS51695"/>
    </source>
</evidence>
<dbReference type="PROSITE" id="PS00138">
    <property type="entry name" value="SUBTILASE_SER"/>
    <property type="match status" value="1"/>
</dbReference>
<dbReference type="PANTHER" id="PTHR14218:SF15">
    <property type="entry name" value="TRIPEPTIDYL-PEPTIDASE 1"/>
    <property type="match status" value="1"/>
</dbReference>
<reference evidence="6 7" key="1">
    <citation type="journal article" date="2015" name="Genome Announc.">
        <title>Draft Genome Sequence and Gene Annotation of the Entomopathogenic Fungus Verticillium hemipterigenum.</title>
        <authorList>
            <person name="Horn F."/>
            <person name="Habel A."/>
            <person name="Scharf D.H."/>
            <person name="Dworschak J."/>
            <person name="Brakhage A.A."/>
            <person name="Guthke R."/>
            <person name="Hertweck C."/>
            <person name="Linde J."/>
        </authorList>
    </citation>
    <scope>NUCLEOTIDE SEQUENCE [LARGE SCALE GENOMIC DNA]</scope>
</reference>
<dbReference type="STRING" id="1531966.A0A0A1TJX9"/>
<sequence>MSRALAVPLSSGLLRSHKGTLLHPCKTHNRPHFPASCPWLLSVGATAFQANNTEVPAQWDRGGATGAGFSDFFNRLDFQSGVVDSYLANSVDKGDYSRFNTKGRAYPDVALIVTDYVYYFKDHYYLSSGTSNSAPMWAGMISLINDARISQGKPTLGFFNPRLYTDKAVQAAFTDIATGGNPSCNTNGFKAAAGWDVVTGWGVPNFENLKKVLSN</sequence>
<evidence type="ECO:0000256" key="4">
    <source>
        <dbReference type="PROSITE-ProRule" id="PRU01032"/>
    </source>
</evidence>
<dbReference type="InterPro" id="IPR023828">
    <property type="entry name" value="Peptidase_S8_Ser-AS"/>
</dbReference>
<feature type="domain" description="Peptidase S53" evidence="5">
    <location>
        <begin position="1"/>
        <end position="215"/>
    </location>
</feature>
<name>A0A0A1TJX9_9HYPO</name>
<dbReference type="InterPro" id="IPR050819">
    <property type="entry name" value="Tripeptidyl-peptidase_I"/>
</dbReference>